<dbReference type="GeneID" id="38114736"/>
<organism evidence="1 2">
    <name type="scientific">Aspergillus mulundensis</name>
    <dbReference type="NCBI Taxonomy" id="1810919"/>
    <lineage>
        <taxon>Eukaryota</taxon>
        <taxon>Fungi</taxon>
        <taxon>Dikarya</taxon>
        <taxon>Ascomycota</taxon>
        <taxon>Pezizomycotina</taxon>
        <taxon>Eurotiomycetes</taxon>
        <taxon>Eurotiomycetidae</taxon>
        <taxon>Eurotiales</taxon>
        <taxon>Aspergillaceae</taxon>
        <taxon>Aspergillus</taxon>
        <taxon>Aspergillus subgen. Nidulantes</taxon>
    </lineage>
</organism>
<comment type="caution">
    <text evidence="1">The sequence shown here is derived from an EMBL/GenBank/DDBJ whole genome shotgun (WGS) entry which is preliminary data.</text>
</comment>
<reference evidence="1 2" key="1">
    <citation type="journal article" date="2018" name="IMA Fungus">
        <title>IMA Genome-F 9: Draft genome sequence of Annulohypoxylon stygium, Aspergillus mulundensis, Berkeleyomyces basicola (syn. Thielaviopsis basicola), Ceratocystis smalleyi, two Cercospora beticola strains, Coleophoma cylindrospora, Fusarium fracticaudum, Phialophora cf. hyalina, and Morchella septimelata.</title>
        <authorList>
            <person name="Wingfield B.D."/>
            <person name="Bills G.F."/>
            <person name="Dong Y."/>
            <person name="Huang W."/>
            <person name="Nel W.J."/>
            <person name="Swalarsk-Parry B.S."/>
            <person name="Vaghefi N."/>
            <person name="Wilken P.M."/>
            <person name="An Z."/>
            <person name="de Beer Z.W."/>
            <person name="De Vos L."/>
            <person name="Chen L."/>
            <person name="Duong T.A."/>
            <person name="Gao Y."/>
            <person name="Hammerbacher A."/>
            <person name="Kikkert J.R."/>
            <person name="Li Y."/>
            <person name="Li H."/>
            <person name="Li K."/>
            <person name="Li Q."/>
            <person name="Liu X."/>
            <person name="Ma X."/>
            <person name="Naidoo K."/>
            <person name="Pethybridge S.J."/>
            <person name="Sun J."/>
            <person name="Steenkamp E.T."/>
            <person name="van der Nest M.A."/>
            <person name="van Wyk S."/>
            <person name="Wingfield M.J."/>
            <person name="Xiong C."/>
            <person name="Yue Q."/>
            <person name="Zhang X."/>
        </authorList>
    </citation>
    <scope>NUCLEOTIDE SEQUENCE [LARGE SCALE GENOMIC DNA]</scope>
    <source>
        <strain evidence="1 2">DSM 5745</strain>
    </source>
</reference>
<keyword evidence="2" id="KW-1185">Reference proteome</keyword>
<sequence>MAPTLNITHIGTATATLEINGVNMLSIIDAILLGHEDHVDNLDDLGHHKKWTVIGTPTKHILGGECTGFIITSDELVRTRMRRTPERILSFRWHGIC</sequence>
<dbReference type="Proteomes" id="UP000256690">
    <property type="component" value="Unassembled WGS sequence"/>
</dbReference>
<accession>A0A3D8SCH3</accession>
<evidence type="ECO:0008006" key="3">
    <source>
        <dbReference type="Google" id="ProtNLM"/>
    </source>
</evidence>
<dbReference type="OrthoDB" id="332863at2759"/>
<dbReference type="EMBL" id="PVWQ01000004">
    <property type="protein sequence ID" value="RDW84040.1"/>
    <property type="molecule type" value="Genomic_DNA"/>
</dbReference>
<evidence type="ECO:0000313" key="1">
    <source>
        <dbReference type="EMBL" id="RDW84040.1"/>
    </source>
</evidence>
<dbReference type="RefSeq" id="XP_026605378.1">
    <property type="nucleotide sequence ID" value="XM_026746382.1"/>
</dbReference>
<protein>
    <recommendedName>
        <fullName evidence="3">Metallo-beta-lactamase domain-containing protein</fullName>
    </recommendedName>
</protein>
<evidence type="ECO:0000313" key="2">
    <source>
        <dbReference type="Proteomes" id="UP000256690"/>
    </source>
</evidence>
<name>A0A3D8SCH3_9EURO</name>
<dbReference type="AlphaFoldDB" id="A0A3D8SCH3"/>
<proteinExistence type="predicted"/>
<gene>
    <name evidence="1" type="ORF">DSM5745_04366</name>
</gene>